<proteinExistence type="predicted"/>
<feature type="domain" description="Viral coat protein P2 C-terminal" evidence="2">
    <location>
        <begin position="143"/>
        <end position="260"/>
    </location>
</feature>
<dbReference type="STRING" id="1035707.SAMN05216552_1018132"/>
<dbReference type="Gene3D" id="2.60.120.730">
    <property type="match status" value="2"/>
</dbReference>
<accession>A0A1I7KQF8</accession>
<gene>
    <name evidence="3" type="ORF">SAMN05216552_1018132</name>
</gene>
<dbReference type="OrthoDB" id="8585537at2"/>
<keyword evidence="4" id="KW-1185">Reference proteome</keyword>
<evidence type="ECO:0000259" key="2">
    <source>
        <dbReference type="Pfam" id="PF25513"/>
    </source>
</evidence>
<dbReference type="RefSeq" id="WP_093557183.1">
    <property type="nucleotide sequence ID" value="NZ_FPBO01000018.1"/>
</dbReference>
<evidence type="ECO:0000259" key="1">
    <source>
        <dbReference type="Pfam" id="PF18628"/>
    </source>
</evidence>
<dbReference type="Proteomes" id="UP000199391">
    <property type="component" value="Unassembled WGS sequence"/>
</dbReference>
<organism evidence="3 4">
    <name type="scientific">Pseudoduganella namucuonensis</name>
    <dbReference type="NCBI Taxonomy" id="1035707"/>
    <lineage>
        <taxon>Bacteria</taxon>
        <taxon>Pseudomonadati</taxon>
        <taxon>Pseudomonadota</taxon>
        <taxon>Betaproteobacteria</taxon>
        <taxon>Burkholderiales</taxon>
        <taxon>Oxalobacteraceae</taxon>
        <taxon>Telluria group</taxon>
        <taxon>Pseudoduganella</taxon>
    </lineage>
</organism>
<dbReference type="InterPro" id="IPR041377">
    <property type="entry name" value="P2_N"/>
</dbReference>
<dbReference type="Pfam" id="PF25513">
    <property type="entry name" value="P2_C"/>
    <property type="match status" value="1"/>
</dbReference>
<name>A0A1I7KQF8_9BURK</name>
<dbReference type="InterPro" id="IPR057915">
    <property type="entry name" value="P2_C"/>
</dbReference>
<sequence>MSSNYDQQIDLQNVVPGATAVLKLSYFATFDKIHLNLSGGLTKAHIGRIEGKANGVTFFVDDGSLIGVRDAYHGLFVDDSVLTIDFTEPNTRGGAAAQYLSAVPRNLLASLVFEIEIKAAAPGGSVMKAEAEYREPTPNPFILRRKDFNVPLPNVGENDIMLPVAINGGLIKRIWLHAPNVTAVELRTNATPRIRAKKASIEFAQKRNRLVPQAGIVVLDFIMDGNMMNMLNTAGVNECLLRLTTSAADTLKCYIDYVDDMKRLA</sequence>
<evidence type="ECO:0000313" key="4">
    <source>
        <dbReference type="Proteomes" id="UP000199391"/>
    </source>
</evidence>
<protein>
    <submittedName>
        <fullName evidence="3">Uncharacterized protein</fullName>
    </submittedName>
</protein>
<dbReference type="InterPro" id="IPR053751">
    <property type="entry name" value="Viral_Major_Capsid_sf"/>
</dbReference>
<evidence type="ECO:0000313" key="3">
    <source>
        <dbReference type="EMBL" id="SFU99614.1"/>
    </source>
</evidence>
<dbReference type="AlphaFoldDB" id="A0A1I7KQF8"/>
<reference evidence="4" key="1">
    <citation type="submission" date="2016-10" db="EMBL/GenBank/DDBJ databases">
        <authorList>
            <person name="Varghese N."/>
            <person name="Submissions S."/>
        </authorList>
    </citation>
    <scope>NUCLEOTIDE SEQUENCE [LARGE SCALE GENOMIC DNA]</scope>
    <source>
        <strain evidence="4">CGMCC 1.11014</strain>
    </source>
</reference>
<dbReference type="Pfam" id="PF18628">
    <property type="entry name" value="P2_N"/>
    <property type="match status" value="1"/>
</dbReference>
<feature type="domain" description="Viral coat protein P2 N-terminal" evidence="1">
    <location>
        <begin position="11"/>
        <end position="132"/>
    </location>
</feature>
<dbReference type="EMBL" id="FPBO01000018">
    <property type="protein sequence ID" value="SFU99614.1"/>
    <property type="molecule type" value="Genomic_DNA"/>
</dbReference>